<dbReference type="GO" id="GO:0004673">
    <property type="term" value="F:protein histidine kinase activity"/>
    <property type="evidence" value="ECO:0007669"/>
    <property type="project" value="UniProtKB-EC"/>
</dbReference>
<organism evidence="11 12">
    <name type="scientific">Melittangium boletus DSM 14713</name>
    <dbReference type="NCBI Taxonomy" id="1294270"/>
    <lineage>
        <taxon>Bacteria</taxon>
        <taxon>Pseudomonadati</taxon>
        <taxon>Myxococcota</taxon>
        <taxon>Myxococcia</taxon>
        <taxon>Myxococcales</taxon>
        <taxon>Cystobacterineae</taxon>
        <taxon>Archangiaceae</taxon>
        <taxon>Melittangium</taxon>
    </lineage>
</organism>
<dbReference type="Gene3D" id="3.30.565.10">
    <property type="entry name" value="Histidine kinase-like ATPase, C-terminal domain"/>
    <property type="match status" value="1"/>
</dbReference>
<dbReference type="InterPro" id="IPR003594">
    <property type="entry name" value="HATPase_dom"/>
</dbReference>
<feature type="transmembrane region" description="Helical" evidence="8">
    <location>
        <begin position="38"/>
        <end position="61"/>
    </location>
</feature>
<dbReference type="EC" id="2.7.13.3" evidence="2"/>
<keyword evidence="7" id="KW-0902">Two-component regulatory system</keyword>
<evidence type="ECO:0000313" key="12">
    <source>
        <dbReference type="Proteomes" id="UP000217289"/>
    </source>
</evidence>
<dbReference type="CDD" id="cd00130">
    <property type="entry name" value="PAS"/>
    <property type="match status" value="1"/>
</dbReference>
<gene>
    <name evidence="11" type="ORF">MEBOL_007478</name>
</gene>
<evidence type="ECO:0000256" key="5">
    <source>
        <dbReference type="ARBA" id="ARBA00022777"/>
    </source>
</evidence>
<keyword evidence="8" id="KW-0812">Transmembrane</keyword>
<evidence type="ECO:0000256" key="1">
    <source>
        <dbReference type="ARBA" id="ARBA00000085"/>
    </source>
</evidence>
<evidence type="ECO:0000259" key="9">
    <source>
        <dbReference type="PROSITE" id="PS50109"/>
    </source>
</evidence>
<protein>
    <recommendedName>
        <fullName evidence="2">histidine kinase</fullName>
        <ecNumber evidence="2">2.7.13.3</ecNumber>
    </recommendedName>
</protein>
<dbReference type="InterPro" id="IPR000014">
    <property type="entry name" value="PAS"/>
</dbReference>
<keyword evidence="5" id="KW-0418">Kinase</keyword>
<feature type="domain" description="PAC" evidence="10">
    <location>
        <begin position="289"/>
        <end position="341"/>
    </location>
</feature>
<comment type="catalytic activity">
    <reaction evidence="1">
        <text>ATP + protein L-histidine = ADP + protein N-phospho-L-histidine.</text>
        <dbReference type="EC" id="2.7.13.3"/>
    </reaction>
</comment>
<dbReference type="Pfam" id="PF08448">
    <property type="entry name" value="PAS_4"/>
    <property type="match status" value="1"/>
</dbReference>
<keyword evidence="6" id="KW-0067">ATP-binding</keyword>
<evidence type="ECO:0000256" key="8">
    <source>
        <dbReference type="SAM" id="Phobius"/>
    </source>
</evidence>
<evidence type="ECO:0000313" key="11">
    <source>
        <dbReference type="EMBL" id="ATB33977.1"/>
    </source>
</evidence>
<dbReference type="PROSITE" id="PS50109">
    <property type="entry name" value="HIS_KIN"/>
    <property type="match status" value="1"/>
</dbReference>
<proteinExistence type="predicted"/>
<dbReference type="InterPro" id="IPR036890">
    <property type="entry name" value="HATPase_C_sf"/>
</dbReference>
<keyword evidence="12" id="KW-1185">Reference proteome</keyword>
<dbReference type="Proteomes" id="UP000217289">
    <property type="component" value="Chromosome"/>
</dbReference>
<dbReference type="InterPro" id="IPR035965">
    <property type="entry name" value="PAS-like_dom_sf"/>
</dbReference>
<dbReference type="PANTHER" id="PTHR43065:SF46">
    <property type="entry name" value="C4-DICARBOXYLATE TRANSPORT SENSOR PROTEIN DCTB"/>
    <property type="match status" value="1"/>
</dbReference>
<dbReference type="GO" id="GO:0000160">
    <property type="term" value="P:phosphorelay signal transduction system"/>
    <property type="evidence" value="ECO:0007669"/>
    <property type="project" value="UniProtKB-KW"/>
</dbReference>
<feature type="transmembrane region" description="Helical" evidence="8">
    <location>
        <begin position="174"/>
        <end position="194"/>
    </location>
</feature>
<dbReference type="InterPro" id="IPR004358">
    <property type="entry name" value="Sig_transdc_His_kin-like_C"/>
</dbReference>
<dbReference type="NCBIfam" id="TIGR00229">
    <property type="entry name" value="sensory_box"/>
    <property type="match status" value="1"/>
</dbReference>
<dbReference type="Gene3D" id="3.30.450.20">
    <property type="entry name" value="PAS domain"/>
    <property type="match status" value="1"/>
</dbReference>
<keyword evidence="8" id="KW-0472">Membrane</keyword>
<dbReference type="SMART" id="SM00387">
    <property type="entry name" value="HATPase_c"/>
    <property type="match status" value="1"/>
</dbReference>
<reference evidence="11 12" key="1">
    <citation type="submission" date="2017-06" db="EMBL/GenBank/DDBJ databases">
        <authorList>
            <person name="Kim H.J."/>
            <person name="Triplett B.A."/>
        </authorList>
    </citation>
    <scope>NUCLEOTIDE SEQUENCE [LARGE SCALE GENOMIC DNA]</scope>
    <source>
        <strain evidence="11 12">DSM 14713</strain>
    </source>
</reference>
<dbReference type="InterPro" id="IPR013656">
    <property type="entry name" value="PAS_4"/>
</dbReference>
<dbReference type="PANTHER" id="PTHR43065">
    <property type="entry name" value="SENSOR HISTIDINE KINASE"/>
    <property type="match status" value="1"/>
</dbReference>
<evidence type="ECO:0000259" key="10">
    <source>
        <dbReference type="PROSITE" id="PS50113"/>
    </source>
</evidence>
<evidence type="ECO:0000256" key="2">
    <source>
        <dbReference type="ARBA" id="ARBA00012438"/>
    </source>
</evidence>
<dbReference type="PROSITE" id="PS50113">
    <property type="entry name" value="PAC"/>
    <property type="match status" value="1"/>
</dbReference>
<feature type="transmembrane region" description="Helical" evidence="8">
    <location>
        <begin position="98"/>
        <end position="118"/>
    </location>
</feature>
<evidence type="ECO:0000256" key="4">
    <source>
        <dbReference type="ARBA" id="ARBA00022741"/>
    </source>
</evidence>
<dbReference type="InterPro" id="IPR005467">
    <property type="entry name" value="His_kinase_dom"/>
</dbReference>
<name>A0A250IS10_9BACT</name>
<dbReference type="EMBL" id="CP022163">
    <property type="protein sequence ID" value="ATB33977.1"/>
    <property type="molecule type" value="Genomic_DNA"/>
</dbReference>
<keyword evidence="8" id="KW-1133">Transmembrane helix</keyword>
<dbReference type="PRINTS" id="PR00344">
    <property type="entry name" value="BCTRLSENSOR"/>
</dbReference>
<dbReference type="Pfam" id="PF02518">
    <property type="entry name" value="HATPase_c"/>
    <property type="match status" value="1"/>
</dbReference>
<sequence>MQGREQSWLKPGESLLRRLDVFLSPALRRNPPEELGRMRLLILIALVLMLLSLMTLMVVPISPQPWIHGPVSIFSLVMNSFALWLLRRRSTHEVSAMLVCSIIAVTLVFTFSASQWPYSASHAATMFLPALSVYLVGPRPGFFITLPVALFIAFVHPLRFTVFGDMPRPQAVQLWMLDTSAAFCMLGIWVVSWLHSSARTQANLAREQALRTLRESELELHNLIENTDDQVCSLDLEGRLIVANSAMRKAFQVRSGREPVSGETLFAPGTRQHEGILQLMARALGGQSVRIEDTFVHDTGQRETVEISFKPFFDQGGRPVGVTLFGRDVTKHKEAESKLTEVHRTLLDVSRKAGMAEVITGLLHNVGNTLNSINVSVSLVTERLRVSRVSGLLRATELLHAHRGSLGEFLDKDPRGQQLPSYLVAVSRQLVEEQQALLAEQRTLSDALEHVNSIISMQQQHARVSAPVEWVSVNQLIDDALRLHAVSLERSGVELHREYAELPPVMLDRHRLLQIVLNLLSNARHALLDHPRADKRLTVRIAPAPEDRLRIQVMDNGQGISPEHLSRIFTQGFTTKKDGHGFGLHTSALAAIEMGGGLTCDSPGPGQGATFTIDLPLHPPTTS</sequence>
<accession>A0A250IS10</accession>
<dbReference type="RefSeq" id="WP_095981933.1">
    <property type="nucleotide sequence ID" value="NZ_CP022163.1"/>
</dbReference>
<dbReference type="GO" id="GO:0005524">
    <property type="term" value="F:ATP binding"/>
    <property type="evidence" value="ECO:0007669"/>
    <property type="project" value="UniProtKB-KW"/>
</dbReference>
<evidence type="ECO:0000256" key="7">
    <source>
        <dbReference type="ARBA" id="ARBA00023012"/>
    </source>
</evidence>
<evidence type="ECO:0000256" key="6">
    <source>
        <dbReference type="ARBA" id="ARBA00022840"/>
    </source>
</evidence>
<evidence type="ECO:0000256" key="3">
    <source>
        <dbReference type="ARBA" id="ARBA00022679"/>
    </source>
</evidence>
<dbReference type="InterPro" id="IPR000700">
    <property type="entry name" value="PAS-assoc_C"/>
</dbReference>
<dbReference type="AlphaFoldDB" id="A0A250IS10"/>
<feature type="transmembrane region" description="Helical" evidence="8">
    <location>
        <begin position="67"/>
        <end position="86"/>
    </location>
</feature>
<dbReference type="SUPFAM" id="SSF55874">
    <property type="entry name" value="ATPase domain of HSP90 chaperone/DNA topoisomerase II/histidine kinase"/>
    <property type="match status" value="1"/>
</dbReference>
<keyword evidence="3" id="KW-0808">Transferase</keyword>
<dbReference type="KEGG" id="mbd:MEBOL_007478"/>
<feature type="transmembrane region" description="Helical" evidence="8">
    <location>
        <begin position="141"/>
        <end position="162"/>
    </location>
</feature>
<keyword evidence="4" id="KW-0547">Nucleotide-binding</keyword>
<dbReference type="SUPFAM" id="SSF55785">
    <property type="entry name" value="PYP-like sensor domain (PAS domain)"/>
    <property type="match status" value="1"/>
</dbReference>
<feature type="domain" description="Histidine kinase" evidence="9">
    <location>
        <begin position="435"/>
        <end position="619"/>
    </location>
</feature>